<dbReference type="AlphaFoldDB" id="A0A1D2VE16"/>
<evidence type="ECO:0000313" key="1">
    <source>
        <dbReference type="EMBL" id="ODV59948.1"/>
    </source>
</evidence>
<gene>
    <name evidence="1" type="ORF">ASCRUDRAFT_76865</name>
</gene>
<accession>A0A1D2VE16</accession>
<name>A0A1D2VE16_9ASCO</name>
<organism evidence="1 2">
    <name type="scientific">Ascoidea rubescens DSM 1968</name>
    <dbReference type="NCBI Taxonomy" id="1344418"/>
    <lineage>
        <taxon>Eukaryota</taxon>
        <taxon>Fungi</taxon>
        <taxon>Dikarya</taxon>
        <taxon>Ascomycota</taxon>
        <taxon>Saccharomycotina</taxon>
        <taxon>Saccharomycetes</taxon>
        <taxon>Ascoideaceae</taxon>
        <taxon>Ascoidea</taxon>
    </lineage>
</organism>
<evidence type="ECO:0000313" key="2">
    <source>
        <dbReference type="Proteomes" id="UP000095038"/>
    </source>
</evidence>
<dbReference type="InParanoid" id="A0A1D2VE16"/>
<protein>
    <submittedName>
        <fullName evidence="1">Uncharacterized protein</fullName>
    </submittedName>
</protein>
<dbReference type="GeneID" id="30967285"/>
<proteinExistence type="predicted"/>
<dbReference type="EMBL" id="KV454484">
    <property type="protein sequence ID" value="ODV59948.1"/>
    <property type="molecule type" value="Genomic_DNA"/>
</dbReference>
<dbReference type="OrthoDB" id="10008801at2759"/>
<reference evidence="2" key="1">
    <citation type="submission" date="2016-05" db="EMBL/GenBank/DDBJ databases">
        <title>Comparative genomics of biotechnologically important yeasts.</title>
        <authorList>
            <consortium name="DOE Joint Genome Institute"/>
            <person name="Riley R."/>
            <person name="Haridas S."/>
            <person name="Wolfe K.H."/>
            <person name="Lopes M.R."/>
            <person name="Hittinger C.T."/>
            <person name="Goker M."/>
            <person name="Salamov A."/>
            <person name="Wisecaver J."/>
            <person name="Long T.M."/>
            <person name="Aerts A.L."/>
            <person name="Barry K."/>
            <person name="Choi C."/>
            <person name="Clum A."/>
            <person name="Coughlan A.Y."/>
            <person name="Deshpande S."/>
            <person name="Douglass A.P."/>
            <person name="Hanson S.J."/>
            <person name="Klenk H.-P."/>
            <person name="Labutti K."/>
            <person name="Lapidus A."/>
            <person name="Lindquist E."/>
            <person name="Lipzen A."/>
            <person name="Meier-Kolthoff J.P."/>
            <person name="Ohm R.A."/>
            <person name="Otillar R.P."/>
            <person name="Pangilinan J."/>
            <person name="Peng Y."/>
            <person name="Rokas A."/>
            <person name="Rosa C.A."/>
            <person name="Scheuner C."/>
            <person name="Sibirny A.A."/>
            <person name="Slot J.C."/>
            <person name="Stielow J.B."/>
            <person name="Sun H."/>
            <person name="Kurtzman C.P."/>
            <person name="Blackwell M."/>
            <person name="Grigoriev I.V."/>
            <person name="Jeffries T.W."/>
        </authorList>
    </citation>
    <scope>NUCLEOTIDE SEQUENCE [LARGE SCALE GENOMIC DNA]</scope>
    <source>
        <strain evidence="2">DSM 1968</strain>
    </source>
</reference>
<keyword evidence="2" id="KW-1185">Reference proteome</keyword>
<sequence length="188" mass="21573">MHSRKLILQSIKTSSARPILSVSAQNVLGKSIVNSPRCSQYSITKFSTLGAVRNSSSINKKPNQSHNLVHQIDIENIEEPFKVDRFKFSNKDNARIANLLIRINSNEKIKTKYDSIIQILNEKKMNPRDENFKLIKPLGFFKTVQFMMDKEIKAALQELKSEMDKENFKLDQDEALSLMALFTGKKLK</sequence>
<dbReference type="RefSeq" id="XP_020046255.1">
    <property type="nucleotide sequence ID" value="XM_020193649.1"/>
</dbReference>
<dbReference type="Proteomes" id="UP000095038">
    <property type="component" value="Unassembled WGS sequence"/>
</dbReference>